<evidence type="ECO:0000259" key="1">
    <source>
        <dbReference type="Pfam" id="PF01636"/>
    </source>
</evidence>
<dbReference type="RefSeq" id="WP_014261655.1">
    <property type="nucleotide sequence ID" value="NC_016629.1"/>
</dbReference>
<evidence type="ECO:0000313" key="3">
    <source>
        <dbReference type="Proteomes" id="UP000007844"/>
    </source>
</evidence>
<organism evidence="2 3">
    <name type="scientific">Desulfocurvibacter africanus subsp. africanus str. Walvis Bay</name>
    <dbReference type="NCBI Taxonomy" id="690850"/>
    <lineage>
        <taxon>Bacteria</taxon>
        <taxon>Pseudomonadati</taxon>
        <taxon>Thermodesulfobacteriota</taxon>
        <taxon>Desulfovibrionia</taxon>
        <taxon>Desulfovibrionales</taxon>
        <taxon>Desulfovibrionaceae</taxon>
        <taxon>Desulfocurvibacter</taxon>
    </lineage>
</organism>
<dbReference type="Pfam" id="PF01636">
    <property type="entry name" value="APH"/>
    <property type="match status" value="1"/>
</dbReference>
<dbReference type="eggNOG" id="COG3173">
    <property type="taxonomic scope" value="Bacteria"/>
</dbReference>
<dbReference type="EMBL" id="CP003221">
    <property type="protein sequence ID" value="EGJ52060.1"/>
    <property type="molecule type" value="Genomic_DNA"/>
</dbReference>
<dbReference type="GO" id="GO:0016740">
    <property type="term" value="F:transferase activity"/>
    <property type="evidence" value="ECO:0007669"/>
    <property type="project" value="UniProtKB-KW"/>
</dbReference>
<accession>F3Z031</accession>
<keyword evidence="3" id="KW-1185">Reference proteome</keyword>
<dbReference type="KEGG" id="daf:Desaf_3784"/>
<sequence>MIELTREAVEAYLCQAFGPDAAVTYMGDIGGLGEQGIKRFGYGKPVLVRFTLGGREQATVMSVMKADKYGHQFYWDRAAILMFQHETSARLPRHVRPMGLGYVDGRDCLVPVHEPKEFFILNELLPGHEYFRDLERIRERGIEERDMELARAFARWLAEVHATKRDDAHLYYRRVRNLLGSSECIMGMADEAFPPGYEPFPDLRFKALEKRLIDWRWRLKGYASRLSAVHGDFHPWNVLVTDDGEFRVLDRSRGEWGEPAGDVACMAINYLLFGLLDAHAKGQDESEDGPRPGVSEPFRRLYMAFMDEYLRRTGDEQMLEVMAPFFVFRGLVVASPEWYPGHPEHIRAALLRFVENVLEDRIFDYQRPELYLE</sequence>
<proteinExistence type="predicted"/>
<dbReference type="STRING" id="690850.Desaf_3784"/>
<dbReference type="SUPFAM" id="SSF56112">
    <property type="entry name" value="Protein kinase-like (PK-like)"/>
    <property type="match status" value="1"/>
</dbReference>
<dbReference type="AlphaFoldDB" id="F3Z031"/>
<dbReference type="InterPro" id="IPR002575">
    <property type="entry name" value="Aminoglycoside_PTrfase"/>
</dbReference>
<reference evidence="2 3" key="1">
    <citation type="journal article" date="2011" name="J. Bacteriol.">
        <title>Genome sequence of the mercury-methylating and pleomorphic Desulfovibrio africanus Strain Walvis Bay.</title>
        <authorList>
            <person name="Brown S.D."/>
            <person name="Wall J.D."/>
            <person name="Kucken A.M."/>
            <person name="Gilmour C.C."/>
            <person name="Podar M."/>
            <person name="Brandt C.C."/>
            <person name="Teshima H."/>
            <person name="Detter J.C."/>
            <person name="Han C.S."/>
            <person name="Land M.L."/>
            <person name="Lucas S."/>
            <person name="Han J."/>
            <person name="Pennacchio L."/>
            <person name="Nolan M."/>
            <person name="Pitluck S."/>
            <person name="Woyke T."/>
            <person name="Goodwin L."/>
            <person name="Palumbo A.V."/>
            <person name="Elias D.A."/>
        </authorList>
    </citation>
    <scope>NUCLEOTIDE SEQUENCE [LARGE SCALE GENOMIC DNA]</scope>
    <source>
        <strain evidence="2 3">Walvis Bay</strain>
    </source>
</reference>
<evidence type="ECO:0000313" key="2">
    <source>
        <dbReference type="EMBL" id="EGJ52060.1"/>
    </source>
</evidence>
<protein>
    <submittedName>
        <fullName evidence="2">Aminoglycoside phosphotransferase</fullName>
    </submittedName>
</protein>
<dbReference type="Gene3D" id="3.90.1200.10">
    <property type="match status" value="1"/>
</dbReference>
<keyword evidence="2" id="KW-0808">Transferase</keyword>
<name>F3Z031_DESAF</name>
<dbReference type="HOGENOM" id="CLU_728907_0_0_7"/>
<feature type="domain" description="Aminoglycoside phosphotransferase" evidence="1">
    <location>
        <begin position="118"/>
        <end position="269"/>
    </location>
</feature>
<dbReference type="InterPro" id="IPR011009">
    <property type="entry name" value="Kinase-like_dom_sf"/>
</dbReference>
<gene>
    <name evidence="2" type="ORF">Desaf_3784</name>
</gene>
<dbReference type="Proteomes" id="UP000007844">
    <property type="component" value="Chromosome"/>
</dbReference>